<dbReference type="OrthoDB" id="2881403at2"/>
<keyword evidence="1" id="KW-1133">Transmembrane helix</keyword>
<keyword evidence="3" id="KW-1185">Reference proteome</keyword>
<dbReference type="InterPro" id="IPR025058">
    <property type="entry name" value="DUF3995"/>
</dbReference>
<dbReference type="EMBL" id="VDGT01000004">
    <property type="protein sequence ID" value="TNM32170.1"/>
    <property type="molecule type" value="Genomic_DNA"/>
</dbReference>
<feature type="transmembrane region" description="Helical" evidence="1">
    <location>
        <begin position="149"/>
        <end position="170"/>
    </location>
</feature>
<evidence type="ECO:0000313" key="3">
    <source>
        <dbReference type="Proteomes" id="UP000311713"/>
    </source>
</evidence>
<organism evidence="2 3">
    <name type="scientific">Streptomyces sedi</name>
    <dbReference type="NCBI Taxonomy" id="555059"/>
    <lineage>
        <taxon>Bacteria</taxon>
        <taxon>Bacillati</taxon>
        <taxon>Actinomycetota</taxon>
        <taxon>Actinomycetes</taxon>
        <taxon>Kitasatosporales</taxon>
        <taxon>Streptomycetaceae</taxon>
        <taxon>Streptomyces</taxon>
    </lineage>
</organism>
<evidence type="ECO:0000313" key="2">
    <source>
        <dbReference type="EMBL" id="TNM32170.1"/>
    </source>
</evidence>
<evidence type="ECO:0000256" key="1">
    <source>
        <dbReference type="SAM" id="Phobius"/>
    </source>
</evidence>
<dbReference type="RefSeq" id="WP_139641928.1">
    <property type="nucleotide sequence ID" value="NZ_BAAAZS010000025.1"/>
</dbReference>
<reference evidence="2 3" key="1">
    <citation type="submission" date="2019-06" db="EMBL/GenBank/DDBJ databases">
        <title>Draft genome of Streptomyces sedi sp. JCM16909.</title>
        <authorList>
            <person name="Klykleung N."/>
            <person name="Tanasupawat S."/>
            <person name="Kudo T."/>
            <person name="Yuki M."/>
            <person name="Ohkuma M."/>
        </authorList>
    </citation>
    <scope>NUCLEOTIDE SEQUENCE [LARGE SCALE GENOMIC DNA]</scope>
    <source>
        <strain evidence="2 3">JCM 16909</strain>
    </source>
</reference>
<accession>A0A5C4V884</accession>
<protein>
    <submittedName>
        <fullName evidence="2">DUF3995 domain-containing protein</fullName>
    </submittedName>
</protein>
<feature type="transmembrane region" description="Helical" evidence="1">
    <location>
        <begin position="107"/>
        <end position="129"/>
    </location>
</feature>
<keyword evidence="1" id="KW-0472">Membrane</keyword>
<proteinExistence type="predicted"/>
<feature type="transmembrane region" description="Helical" evidence="1">
    <location>
        <begin position="34"/>
        <end position="53"/>
    </location>
</feature>
<feature type="transmembrane region" description="Helical" evidence="1">
    <location>
        <begin position="73"/>
        <end position="95"/>
    </location>
</feature>
<dbReference type="Proteomes" id="UP000311713">
    <property type="component" value="Unassembled WGS sequence"/>
</dbReference>
<gene>
    <name evidence="2" type="ORF">FH715_07145</name>
</gene>
<comment type="caution">
    <text evidence="2">The sequence shown here is derived from an EMBL/GenBank/DDBJ whole genome shotgun (WGS) entry which is preliminary data.</text>
</comment>
<sequence>MTASTAERPGDVKAPGRIFTTPPAHVKDPGAEKWWAYTAALWMLIFAGFHAYWALGGTFGLPPGETLRDNLPLFIIDIIAIPMNLGGAALALALVQRWGLHIRRFWLLLGGWGCAALMVVHALPAMVGLAEFWLDMRDTPLEGLERFSLLVYEPFWMLGGVLFAFASWYYQRRTRPVTS</sequence>
<dbReference type="Pfam" id="PF13160">
    <property type="entry name" value="DUF3995"/>
    <property type="match status" value="1"/>
</dbReference>
<dbReference type="AlphaFoldDB" id="A0A5C4V884"/>
<name>A0A5C4V884_9ACTN</name>
<keyword evidence="1" id="KW-0812">Transmembrane</keyword>